<dbReference type="NCBIfam" id="TIGR00103">
    <property type="entry name" value="DNA_YbaB_EbfC"/>
    <property type="match status" value="1"/>
</dbReference>
<evidence type="ECO:0000256" key="4">
    <source>
        <dbReference type="SAM" id="MobiDB-lite"/>
    </source>
</evidence>
<protein>
    <recommendedName>
        <fullName evidence="2">Nucleoid-associated protein H9746_07565</fullName>
    </recommendedName>
</protein>
<dbReference type="PANTHER" id="PTHR33449:SF1">
    <property type="entry name" value="NUCLEOID-ASSOCIATED PROTEIN YBAB"/>
    <property type="match status" value="1"/>
</dbReference>
<dbReference type="InterPro" id="IPR036894">
    <property type="entry name" value="YbaB-like_sf"/>
</dbReference>
<dbReference type="Proteomes" id="UP000886808">
    <property type="component" value="Unassembled WGS sequence"/>
</dbReference>
<dbReference type="GO" id="GO:0005829">
    <property type="term" value="C:cytosol"/>
    <property type="evidence" value="ECO:0007669"/>
    <property type="project" value="TreeGrafter"/>
</dbReference>
<dbReference type="EMBL" id="DXIE01000043">
    <property type="protein sequence ID" value="HIV62680.1"/>
    <property type="molecule type" value="Genomic_DNA"/>
</dbReference>
<keyword evidence="2" id="KW-0963">Cytoplasm</keyword>
<comment type="function">
    <text evidence="2">Binds to DNA and alters its conformation. May be involved in regulation of gene expression, nucleoid organization and DNA protection.</text>
</comment>
<dbReference type="GO" id="GO:0043590">
    <property type="term" value="C:bacterial nucleoid"/>
    <property type="evidence" value="ECO:0007669"/>
    <property type="project" value="UniProtKB-UniRule"/>
</dbReference>
<proteinExistence type="inferred from homology"/>
<dbReference type="PIRSF" id="PIRSF004555">
    <property type="entry name" value="UCP004555"/>
    <property type="match status" value="1"/>
</dbReference>
<feature type="region of interest" description="Disordered" evidence="4">
    <location>
        <begin position="95"/>
        <end position="114"/>
    </location>
</feature>
<keyword evidence="1 2" id="KW-0238">DNA-binding</keyword>
<keyword evidence="3" id="KW-0175">Coiled coil</keyword>
<evidence type="ECO:0000313" key="5">
    <source>
        <dbReference type="EMBL" id="HIV62680.1"/>
    </source>
</evidence>
<comment type="subcellular location">
    <subcellularLocation>
        <location evidence="2">Cytoplasm</location>
        <location evidence="2">Nucleoid</location>
    </subcellularLocation>
</comment>
<evidence type="ECO:0000256" key="3">
    <source>
        <dbReference type="SAM" id="Coils"/>
    </source>
</evidence>
<reference evidence="5" key="2">
    <citation type="submission" date="2021-04" db="EMBL/GenBank/DDBJ databases">
        <authorList>
            <person name="Gilroy R."/>
        </authorList>
    </citation>
    <scope>NUCLEOTIDE SEQUENCE</scope>
    <source>
        <strain evidence="5">CHK193-4272</strain>
    </source>
</reference>
<dbReference type="InterPro" id="IPR004401">
    <property type="entry name" value="YbaB/EbfC"/>
</dbReference>
<reference evidence="5" key="1">
    <citation type="journal article" date="2021" name="PeerJ">
        <title>Extensive microbial diversity within the chicken gut microbiome revealed by metagenomics and culture.</title>
        <authorList>
            <person name="Gilroy R."/>
            <person name="Ravi A."/>
            <person name="Getino M."/>
            <person name="Pursley I."/>
            <person name="Horton D.L."/>
            <person name="Alikhan N.F."/>
            <person name="Baker D."/>
            <person name="Gharbi K."/>
            <person name="Hall N."/>
            <person name="Watson M."/>
            <person name="Adriaenssens E.M."/>
            <person name="Foster-Nyarko E."/>
            <person name="Jarju S."/>
            <person name="Secka A."/>
            <person name="Antonio M."/>
            <person name="Oren A."/>
            <person name="Chaudhuri R.R."/>
            <person name="La Ragione R."/>
            <person name="Hildebrand F."/>
            <person name="Pallen M.J."/>
        </authorList>
    </citation>
    <scope>NUCLEOTIDE SEQUENCE</scope>
    <source>
        <strain evidence="5">CHK193-4272</strain>
    </source>
</reference>
<dbReference type="PANTHER" id="PTHR33449">
    <property type="entry name" value="NUCLEOID-ASSOCIATED PROTEIN YBAB"/>
    <property type="match status" value="1"/>
</dbReference>
<evidence type="ECO:0000256" key="1">
    <source>
        <dbReference type="ARBA" id="ARBA00023125"/>
    </source>
</evidence>
<evidence type="ECO:0000313" key="6">
    <source>
        <dbReference type="Proteomes" id="UP000886808"/>
    </source>
</evidence>
<name>A0A9D1PJ31_9FIRM</name>
<evidence type="ECO:0000256" key="2">
    <source>
        <dbReference type="HAMAP-Rule" id="MF_00274"/>
    </source>
</evidence>
<comment type="similarity">
    <text evidence="2">Belongs to the YbaB/EbfC family.</text>
</comment>
<feature type="coiled-coil region" evidence="3">
    <location>
        <begin position="14"/>
        <end position="41"/>
    </location>
</feature>
<dbReference type="Gene3D" id="3.30.1310.10">
    <property type="entry name" value="Nucleoid-associated protein YbaB-like domain"/>
    <property type="match status" value="1"/>
</dbReference>
<sequence>MAKGKFGGMGGMNMQAMIKQAQKMQQDMLKAQEAISEMETEASAGGGAVKAVVQGTNTLKALEIKPEVVDPDDVEMLQDLVLAAINEAFRLASEKSEKSMKQVTGGMGSIPGLF</sequence>
<dbReference type="Pfam" id="PF02575">
    <property type="entry name" value="YbaB_DNA_bd"/>
    <property type="match status" value="1"/>
</dbReference>
<feature type="compositionally biased region" description="Gly residues" evidence="4">
    <location>
        <begin position="105"/>
        <end position="114"/>
    </location>
</feature>
<dbReference type="SUPFAM" id="SSF82607">
    <property type="entry name" value="YbaB-like"/>
    <property type="match status" value="1"/>
</dbReference>
<dbReference type="HAMAP" id="MF_00274">
    <property type="entry name" value="DNA_YbaB_EbfC"/>
    <property type="match status" value="1"/>
</dbReference>
<accession>A0A9D1PJ31</accession>
<organism evidence="5 6">
    <name type="scientific">Candidatus Butyricicoccus avistercoris</name>
    <dbReference type="NCBI Taxonomy" id="2838518"/>
    <lineage>
        <taxon>Bacteria</taxon>
        <taxon>Bacillati</taxon>
        <taxon>Bacillota</taxon>
        <taxon>Clostridia</taxon>
        <taxon>Eubacteriales</taxon>
        <taxon>Butyricicoccaceae</taxon>
        <taxon>Butyricicoccus</taxon>
    </lineage>
</organism>
<gene>
    <name evidence="5" type="ORF">H9746_07565</name>
</gene>
<dbReference type="AlphaFoldDB" id="A0A9D1PJ31"/>
<comment type="caution">
    <text evidence="5">The sequence shown here is derived from an EMBL/GenBank/DDBJ whole genome shotgun (WGS) entry which is preliminary data.</text>
</comment>
<dbReference type="GO" id="GO:0003677">
    <property type="term" value="F:DNA binding"/>
    <property type="evidence" value="ECO:0007669"/>
    <property type="project" value="UniProtKB-UniRule"/>
</dbReference>
<comment type="subunit">
    <text evidence="2">Homodimer.</text>
</comment>